<dbReference type="PROSITE" id="PS50026">
    <property type="entry name" value="EGF_3"/>
    <property type="match status" value="2"/>
</dbReference>
<name>A0A819U3D4_9BILA</name>
<dbReference type="AlphaFoldDB" id="A0A819U3D4"/>
<evidence type="ECO:0000259" key="5">
    <source>
        <dbReference type="PROSITE" id="PS50026"/>
    </source>
</evidence>
<dbReference type="InterPro" id="IPR013032">
    <property type="entry name" value="EGF-like_CS"/>
</dbReference>
<organism evidence="6 7">
    <name type="scientific">Adineta steineri</name>
    <dbReference type="NCBI Taxonomy" id="433720"/>
    <lineage>
        <taxon>Eukaryota</taxon>
        <taxon>Metazoa</taxon>
        <taxon>Spiralia</taxon>
        <taxon>Gnathifera</taxon>
        <taxon>Rotifera</taxon>
        <taxon>Eurotatoria</taxon>
        <taxon>Bdelloidea</taxon>
        <taxon>Adinetida</taxon>
        <taxon>Adinetidae</taxon>
        <taxon>Adineta</taxon>
    </lineage>
</organism>
<evidence type="ECO:0000313" key="7">
    <source>
        <dbReference type="Proteomes" id="UP000663881"/>
    </source>
</evidence>
<dbReference type="Gene3D" id="2.10.25.10">
    <property type="entry name" value="Laminin"/>
    <property type="match status" value="1"/>
</dbReference>
<dbReference type="InterPro" id="IPR000742">
    <property type="entry name" value="EGF"/>
</dbReference>
<protein>
    <recommendedName>
        <fullName evidence="5">EGF-like domain-containing protein</fullName>
    </recommendedName>
</protein>
<dbReference type="PRINTS" id="PR00011">
    <property type="entry name" value="EGFLAMININ"/>
</dbReference>
<keyword evidence="3 4" id="KW-1015">Disulfide bond</keyword>
<comment type="caution">
    <text evidence="6">The sequence shown here is derived from an EMBL/GenBank/DDBJ whole genome shotgun (WGS) entry which is preliminary data.</text>
</comment>
<evidence type="ECO:0000313" key="6">
    <source>
        <dbReference type="EMBL" id="CAF4088733.1"/>
    </source>
</evidence>
<evidence type="ECO:0000256" key="2">
    <source>
        <dbReference type="ARBA" id="ARBA00022737"/>
    </source>
</evidence>
<keyword evidence="2" id="KW-0677">Repeat</keyword>
<accession>A0A819U3D4</accession>
<feature type="disulfide bond" evidence="4">
    <location>
        <begin position="85"/>
        <end position="94"/>
    </location>
</feature>
<proteinExistence type="predicted"/>
<feature type="non-terminal residue" evidence="6">
    <location>
        <position position="255"/>
    </location>
</feature>
<gene>
    <name evidence="6" type="ORF">OKA104_LOCUS35012</name>
</gene>
<dbReference type="EMBL" id="CAJOAY010004933">
    <property type="protein sequence ID" value="CAF4088733.1"/>
    <property type="molecule type" value="Genomic_DNA"/>
</dbReference>
<sequence length="255" mass="25419">SVVPLFVFVGGCQNGGTCSATDGSCQCKGQTSGPTCSTCGCQNGGTCSATDGSCQCKGQTSGPTCSICGCQNGGTCSATDGSCQCKGQTSGPTCSTCGCKNGGTCSAKDGSCTCKGQTSGPTCSTCGCQNSGTCSAADGSCKCVGIWTGSTCGSPPPCAEPYCCTDSCSFCTYTGPNQYFNHGIGPGGDLQPGALAYCRRGRGSNFDWMNNNRGAYVLYPTNNNCNLGSGIANNDYSFSGLYATYPSRAVVAGVC</sequence>
<evidence type="ECO:0000256" key="3">
    <source>
        <dbReference type="ARBA" id="ARBA00023157"/>
    </source>
</evidence>
<evidence type="ECO:0000256" key="1">
    <source>
        <dbReference type="ARBA" id="ARBA00022536"/>
    </source>
</evidence>
<dbReference type="Pfam" id="PF12661">
    <property type="entry name" value="hEGF"/>
    <property type="match status" value="3"/>
</dbReference>
<dbReference type="Proteomes" id="UP000663881">
    <property type="component" value="Unassembled WGS sequence"/>
</dbReference>
<dbReference type="PROSITE" id="PS00022">
    <property type="entry name" value="EGF_1"/>
    <property type="match status" value="3"/>
</dbReference>
<reference evidence="6" key="1">
    <citation type="submission" date="2021-02" db="EMBL/GenBank/DDBJ databases">
        <authorList>
            <person name="Nowell W R."/>
        </authorList>
    </citation>
    <scope>NUCLEOTIDE SEQUENCE</scope>
</reference>
<feature type="domain" description="EGF-like" evidence="5">
    <location>
        <begin position="61"/>
        <end position="95"/>
    </location>
</feature>
<comment type="caution">
    <text evidence="4">Lacks conserved residue(s) required for the propagation of feature annotation.</text>
</comment>
<evidence type="ECO:0000256" key="4">
    <source>
        <dbReference type="PROSITE-ProRule" id="PRU00076"/>
    </source>
</evidence>
<feature type="disulfide bond" evidence="4">
    <location>
        <begin position="27"/>
        <end position="36"/>
    </location>
</feature>
<keyword evidence="1 4" id="KW-0245">EGF-like domain</keyword>
<feature type="domain" description="EGF-like" evidence="5">
    <location>
        <begin position="3"/>
        <end position="37"/>
    </location>
</feature>